<protein>
    <submittedName>
        <fullName evidence="1">Uncharacterized protein</fullName>
    </submittedName>
</protein>
<organism evidence="1 2">
    <name type="scientific">Trichothecium roseum</name>
    <dbReference type="NCBI Taxonomy" id="47278"/>
    <lineage>
        <taxon>Eukaryota</taxon>
        <taxon>Fungi</taxon>
        <taxon>Dikarya</taxon>
        <taxon>Ascomycota</taxon>
        <taxon>Pezizomycotina</taxon>
        <taxon>Sordariomycetes</taxon>
        <taxon>Hypocreomycetidae</taxon>
        <taxon>Hypocreales</taxon>
        <taxon>Hypocreales incertae sedis</taxon>
        <taxon>Trichothecium</taxon>
    </lineage>
</organism>
<dbReference type="Proteomes" id="UP001163324">
    <property type="component" value="Chromosome 7"/>
</dbReference>
<keyword evidence="2" id="KW-1185">Reference proteome</keyword>
<name>A0ACC0UTA4_9HYPO</name>
<reference evidence="1" key="1">
    <citation type="submission" date="2022-10" db="EMBL/GenBank/DDBJ databases">
        <title>Complete Genome of Trichothecium roseum strain YXFP-22015, a Plant Pathogen Isolated from Citrus.</title>
        <authorList>
            <person name="Wang Y."/>
            <person name="Zhu L."/>
        </authorList>
    </citation>
    <scope>NUCLEOTIDE SEQUENCE</scope>
    <source>
        <strain evidence="1">YXFP-22015</strain>
    </source>
</reference>
<proteinExistence type="predicted"/>
<dbReference type="EMBL" id="CM047946">
    <property type="protein sequence ID" value="KAI9897321.1"/>
    <property type="molecule type" value="Genomic_DNA"/>
</dbReference>
<gene>
    <name evidence="1" type="ORF">N3K66_007177</name>
</gene>
<accession>A0ACC0UTA4</accession>
<comment type="caution">
    <text evidence="1">The sequence shown here is derived from an EMBL/GenBank/DDBJ whole genome shotgun (WGS) entry which is preliminary data.</text>
</comment>
<sequence length="124" mass="14017">MNFHGLFDSRYKIWSHAIELFCIILVIALTGAQMSLSPIFTRAEPMSLAMGAKTIVVIGYQLLTSHVESFRKWKSYMAYMILNCLEVLFWTAVLFLKIQGMTQFCQGVACSLSGAILFFVITTM</sequence>
<evidence type="ECO:0000313" key="2">
    <source>
        <dbReference type="Proteomes" id="UP001163324"/>
    </source>
</evidence>
<evidence type="ECO:0000313" key="1">
    <source>
        <dbReference type="EMBL" id="KAI9897321.1"/>
    </source>
</evidence>